<comment type="caution">
    <text evidence="2">The sequence shown here is derived from an EMBL/GenBank/DDBJ whole genome shotgun (WGS) entry which is preliminary data.</text>
</comment>
<evidence type="ECO:0000313" key="2">
    <source>
        <dbReference type="EMBL" id="MBN2952193.1"/>
    </source>
</evidence>
<accession>A0A938Z7R3</accession>
<dbReference type="AlphaFoldDB" id="A0A938Z7R3"/>
<reference evidence="3" key="2">
    <citation type="submission" date="2022-01" db="EMBL/GenBank/DDBJ databases">
        <title>Collection of gut derived symbiotic bacterial strains cultured from healthy donors.</title>
        <authorList>
            <person name="Lin H."/>
            <person name="Kohout C."/>
            <person name="Waligurski E."/>
            <person name="Pamer E.G."/>
        </authorList>
    </citation>
    <scope>NUCLEOTIDE SEQUENCE</scope>
    <source>
        <strain evidence="3">DFI.5.49</strain>
    </source>
</reference>
<evidence type="ECO:0000313" key="4">
    <source>
        <dbReference type="Proteomes" id="UP000737612"/>
    </source>
</evidence>
<keyword evidence="1" id="KW-0472">Membrane</keyword>
<feature type="transmembrane region" description="Helical" evidence="1">
    <location>
        <begin position="31"/>
        <end position="51"/>
    </location>
</feature>
<proteinExistence type="predicted"/>
<dbReference type="RefSeq" id="WP_055303614.1">
    <property type="nucleotide sequence ID" value="NZ_CAXSRP010000003.1"/>
</dbReference>
<gene>
    <name evidence="2" type="ORF">JTJ23_01035</name>
    <name evidence="3" type="ORF">L0N21_08140</name>
</gene>
<dbReference type="Proteomes" id="UP000737612">
    <property type="component" value="Unassembled WGS sequence"/>
</dbReference>
<keyword evidence="1" id="KW-0812">Transmembrane</keyword>
<evidence type="ECO:0000256" key="1">
    <source>
        <dbReference type="SAM" id="Phobius"/>
    </source>
</evidence>
<keyword evidence="1" id="KW-1133">Transmembrane helix</keyword>
<feature type="transmembrane region" description="Helical" evidence="1">
    <location>
        <begin position="58"/>
        <end position="76"/>
    </location>
</feature>
<evidence type="ECO:0000313" key="3">
    <source>
        <dbReference type="EMBL" id="MCG4765477.1"/>
    </source>
</evidence>
<dbReference type="EMBL" id="JAKNFS010000009">
    <property type="protein sequence ID" value="MCG4765477.1"/>
    <property type="molecule type" value="Genomic_DNA"/>
</dbReference>
<evidence type="ECO:0008006" key="5">
    <source>
        <dbReference type="Google" id="ProtNLM"/>
    </source>
</evidence>
<feature type="transmembrane region" description="Helical" evidence="1">
    <location>
        <begin position="7"/>
        <end position="25"/>
    </location>
</feature>
<sequence length="108" mass="12311">MKKYLKEILILLIQLFMFYVFPLFAGPTDVMGMIVLLILATLLLSILIGSISNLKVKYLYPIIIAITFVPSVFIYYNETALIHSLWYLAVSSFGLIIGMVIHKLILKK</sequence>
<protein>
    <recommendedName>
        <fullName evidence="5">Exosortase</fullName>
    </recommendedName>
</protein>
<dbReference type="Proteomes" id="UP001199915">
    <property type="component" value="Unassembled WGS sequence"/>
</dbReference>
<dbReference type="EMBL" id="JAFHBD010000004">
    <property type="protein sequence ID" value="MBN2952193.1"/>
    <property type="molecule type" value="Genomic_DNA"/>
</dbReference>
<organism evidence="2 4">
    <name type="scientific">Fusicatenibacter saccharivorans</name>
    <dbReference type="NCBI Taxonomy" id="1150298"/>
    <lineage>
        <taxon>Bacteria</taxon>
        <taxon>Bacillati</taxon>
        <taxon>Bacillota</taxon>
        <taxon>Clostridia</taxon>
        <taxon>Lachnospirales</taxon>
        <taxon>Lachnospiraceae</taxon>
        <taxon>Fusicatenibacter</taxon>
    </lineage>
</organism>
<reference evidence="2" key="1">
    <citation type="submission" date="2021-02" db="EMBL/GenBank/DDBJ databases">
        <title>Metagenome-assembled genomes from human diarrheal sample B26.</title>
        <authorList>
            <person name="Ateba T.P."/>
            <person name="Alayande K.A."/>
            <person name="Mwanza M."/>
        </authorList>
    </citation>
    <scope>NUCLEOTIDE SEQUENCE</scope>
    <source>
        <strain evidence="2">06WH</strain>
    </source>
</reference>
<name>A0A938Z7R3_9FIRM</name>
<feature type="transmembrane region" description="Helical" evidence="1">
    <location>
        <begin position="82"/>
        <end position="106"/>
    </location>
</feature>